<reference evidence="1" key="1">
    <citation type="journal article" date="2019" name="bioRxiv">
        <title>The Genome of the Zebra Mussel, Dreissena polymorpha: A Resource for Invasive Species Research.</title>
        <authorList>
            <person name="McCartney M.A."/>
            <person name="Auch B."/>
            <person name="Kono T."/>
            <person name="Mallez S."/>
            <person name="Zhang Y."/>
            <person name="Obille A."/>
            <person name="Becker A."/>
            <person name="Abrahante J.E."/>
            <person name="Garbe J."/>
            <person name="Badalamenti J.P."/>
            <person name="Herman A."/>
            <person name="Mangelson H."/>
            <person name="Liachko I."/>
            <person name="Sullivan S."/>
            <person name="Sone E.D."/>
            <person name="Koren S."/>
            <person name="Silverstein K.A.T."/>
            <person name="Beckman K.B."/>
            <person name="Gohl D.M."/>
        </authorList>
    </citation>
    <scope>NUCLEOTIDE SEQUENCE</scope>
    <source>
        <strain evidence="1">Duluth1</strain>
        <tissue evidence="1">Whole animal</tissue>
    </source>
</reference>
<reference evidence="1" key="2">
    <citation type="submission" date="2020-11" db="EMBL/GenBank/DDBJ databases">
        <authorList>
            <person name="McCartney M.A."/>
            <person name="Auch B."/>
            <person name="Kono T."/>
            <person name="Mallez S."/>
            <person name="Becker A."/>
            <person name="Gohl D.M."/>
            <person name="Silverstein K.A.T."/>
            <person name="Koren S."/>
            <person name="Bechman K.B."/>
            <person name="Herman A."/>
            <person name="Abrahante J.E."/>
            <person name="Garbe J."/>
        </authorList>
    </citation>
    <scope>NUCLEOTIDE SEQUENCE</scope>
    <source>
        <strain evidence="1">Duluth1</strain>
        <tissue evidence="1">Whole animal</tissue>
    </source>
</reference>
<evidence type="ECO:0000313" key="1">
    <source>
        <dbReference type="EMBL" id="KAH3794985.1"/>
    </source>
</evidence>
<dbReference type="AlphaFoldDB" id="A0A9D4FE74"/>
<evidence type="ECO:0000313" key="2">
    <source>
        <dbReference type="Proteomes" id="UP000828390"/>
    </source>
</evidence>
<proteinExistence type="predicted"/>
<accession>A0A9D4FE74</accession>
<name>A0A9D4FE74_DREPO</name>
<gene>
    <name evidence="1" type="ORF">DPMN_148528</name>
</gene>
<dbReference type="EMBL" id="JAIWYP010000007">
    <property type="protein sequence ID" value="KAH3794985.1"/>
    <property type="molecule type" value="Genomic_DNA"/>
</dbReference>
<keyword evidence="2" id="KW-1185">Reference proteome</keyword>
<dbReference type="Proteomes" id="UP000828390">
    <property type="component" value="Unassembled WGS sequence"/>
</dbReference>
<protein>
    <submittedName>
        <fullName evidence="1">Uncharacterized protein</fullName>
    </submittedName>
</protein>
<sequence length="75" mass="8890">MQTNCLLPDRLLWGDKDHHMQARKQVHVPDNEETTRLVNISIHVMHSKIQHVKIVHKTCSVPICETNLQHHYHLR</sequence>
<comment type="caution">
    <text evidence="1">The sequence shown here is derived from an EMBL/GenBank/DDBJ whole genome shotgun (WGS) entry which is preliminary data.</text>
</comment>
<organism evidence="1 2">
    <name type="scientific">Dreissena polymorpha</name>
    <name type="common">Zebra mussel</name>
    <name type="synonym">Mytilus polymorpha</name>
    <dbReference type="NCBI Taxonomy" id="45954"/>
    <lineage>
        <taxon>Eukaryota</taxon>
        <taxon>Metazoa</taxon>
        <taxon>Spiralia</taxon>
        <taxon>Lophotrochozoa</taxon>
        <taxon>Mollusca</taxon>
        <taxon>Bivalvia</taxon>
        <taxon>Autobranchia</taxon>
        <taxon>Heteroconchia</taxon>
        <taxon>Euheterodonta</taxon>
        <taxon>Imparidentia</taxon>
        <taxon>Neoheterodontei</taxon>
        <taxon>Myida</taxon>
        <taxon>Dreissenoidea</taxon>
        <taxon>Dreissenidae</taxon>
        <taxon>Dreissena</taxon>
    </lineage>
</organism>